<sequence length="93" mass="10905">MEIIKKPTIFNIGEVAEKLNCGLTKHKLFEFLRNENVCEYNNAPKSEFVTKGYLIYKRVEKRWINQTFVTTLVTEEGFKFIEGLIKAKWKGNS</sequence>
<dbReference type="RefSeq" id="WP_217789858.1">
    <property type="nucleotide sequence ID" value="NZ_JAHSPG010000002.1"/>
</dbReference>
<evidence type="ECO:0000259" key="1">
    <source>
        <dbReference type="Pfam" id="PF03374"/>
    </source>
</evidence>
<dbReference type="InterPro" id="IPR005039">
    <property type="entry name" value="Ant_C"/>
</dbReference>
<reference evidence="2" key="1">
    <citation type="submission" date="2021-06" db="EMBL/GenBank/DDBJ databases">
        <authorList>
            <person name="Huq M.A."/>
        </authorList>
    </citation>
    <scope>NUCLEOTIDE SEQUENCE</scope>
    <source>
        <strain evidence="2">MAH-26</strain>
    </source>
</reference>
<proteinExistence type="predicted"/>
<dbReference type="GO" id="GO:0003677">
    <property type="term" value="F:DNA binding"/>
    <property type="evidence" value="ECO:0007669"/>
    <property type="project" value="InterPro"/>
</dbReference>
<dbReference type="AlphaFoldDB" id="A0A9E2S9B1"/>
<feature type="domain" description="Antirepressor protein C-terminal" evidence="1">
    <location>
        <begin position="4"/>
        <end position="86"/>
    </location>
</feature>
<name>A0A9E2S9B1_9BACT</name>
<accession>A0A9E2S9B1</accession>
<dbReference type="Proteomes" id="UP000812270">
    <property type="component" value="Unassembled WGS sequence"/>
</dbReference>
<dbReference type="EMBL" id="JAHSPG010000002">
    <property type="protein sequence ID" value="MBV4356300.1"/>
    <property type="molecule type" value="Genomic_DNA"/>
</dbReference>
<keyword evidence="3" id="KW-1185">Reference proteome</keyword>
<evidence type="ECO:0000313" key="3">
    <source>
        <dbReference type="Proteomes" id="UP000812270"/>
    </source>
</evidence>
<evidence type="ECO:0000313" key="2">
    <source>
        <dbReference type="EMBL" id="MBV4356300.1"/>
    </source>
</evidence>
<protein>
    <submittedName>
        <fullName evidence="2">Phage antirepressor KilAC domain-containing protein</fullName>
    </submittedName>
</protein>
<dbReference type="Pfam" id="PF03374">
    <property type="entry name" value="ANT"/>
    <property type="match status" value="1"/>
</dbReference>
<gene>
    <name evidence="2" type="ORF">KTO63_04005</name>
</gene>
<comment type="caution">
    <text evidence="2">The sequence shown here is derived from an EMBL/GenBank/DDBJ whole genome shotgun (WGS) entry which is preliminary data.</text>
</comment>
<organism evidence="2 3">
    <name type="scientific">Pinibacter aurantiacus</name>
    <dbReference type="NCBI Taxonomy" id="2851599"/>
    <lineage>
        <taxon>Bacteria</taxon>
        <taxon>Pseudomonadati</taxon>
        <taxon>Bacteroidota</taxon>
        <taxon>Chitinophagia</taxon>
        <taxon>Chitinophagales</taxon>
        <taxon>Chitinophagaceae</taxon>
        <taxon>Pinibacter</taxon>
    </lineage>
</organism>